<keyword evidence="2" id="KW-0012">Acyltransferase</keyword>
<sequence length="148" mass="17329">MNWHTKAFSELTTTELYKLLKARTDVFVVEQNCAYPELDNYDQESMHLYLEEEDEIVALVRMIPAGNKYTEASIGRVMVVNKFRGKGYARKVMEKALQFIAEEWKESGIKIQAQEYLKAFYQSLGFKQVTEPYLDDGILHIDMIWESK</sequence>
<dbReference type="GO" id="GO:0016747">
    <property type="term" value="F:acyltransferase activity, transferring groups other than amino-acyl groups"/>
    <property type="evidence" value="ECO:0007669"/>
    <property type="project" value="InterPro"/>
</dbReference>
<dbReference type="Gene3D" id="3.40.630.30">
    <property type="match status" value="1"/>
</dbReference>
<evidence type="ECO:0000313" key="2">
    <source>
        <dbReference type="EMBL" id="MCG3419338.1"/>
    </source>
</evidence>
<dbReference type="InterPro" id="IPR000182">
    <property type="entry name" value="GNAT_dom"/>
</dbReference>
<dbReference type="EMBL" id="JAIFZM010000006">
    <property type="protein sequence ID" value="MCG3419338.1"/>
    <property type="molecule type" value="Genomic_DNA"/>
</dbReference>
<keyword evidence="3" id="KW-1185">Reference proteome</keyword>
<dbReference type="Pfam" id="PF13673">
    <property type="entry name" value="Acetyltransf_10"/>
    <property type="match status" value="1"/>
</dbReference>
<dbReference type="SUPFAM" id="SSF55729">
    <property type="entry name" value="Acyl-CoA N-acyltransferases (Nat)"/>
    <property type="match status" value="1"/>
</dbReference>
<dbReference type="InterPro" id="IPR016181">
    <property type="entry name" value="Acyl_CoA_acyltransferase"/>
</dbReference>
<protein>
    <submittedName>
        <fullName evidence="2">GNAT family N-acetyltransferase</fullName>
        <ecNumber evidence="2">2.3.1.-</ecNumber>
    </submittedName>
</protein>
<gene>
    <name evidence="2" type="ORF">K3T81_09255</name>
</gene>
<dbReference type="AlphaFoldDB" id="A0AAW5B5P6"/>
<accession>A0AAW5B5P6</accession>
<dbReference type="Proteomes" id="UP001199631">
    <property type="component" value="Unassembled WGS sequence"/>
</dbReference>
<dbReference type="RefSeq" id="WP_238019544.1">
    <property type="nucleotide sequence ID" value="NZ_JAIFZM010000006.1"/>
</dbReference>
<proteinExistence type="predicted"/>
<feature type="domain" description="N-acetyltransferase" evidence="1">
    <location>
        <begin position="6"/>
        <end position="148"/>
    </location>
</feature>
<comment type="caution">
    <text evidence="2">The sequence shown here is derived from an EMBL/GenBank/DDBJ whole genome shotgun (WGS) entry which is preliminary data.</text>
</comment>
<reference evidence="2 3" key="1">
    <citation type="journal article" date="2022" name="Evol. Bioinform. Online">
        <title>Draft Genome Sequence of Oceanobacillus jordanicus Strain GSFE11, a Halotolerant Plant Growth-Promoting Bacterial Endophyte Isolated From the Jordan Valley.</title>
        <authorList>
            <person name="Alhindi T."/>
            <person name="Albdaiwi R."/>
        </authorList>
    </citation>
    <scope>NUCLEOTIDE SEQUENCE [LARGE SCALE GENOMIC DNA]</scope>
    <source>
        <strain evidence="2 3">GSFE11</strain>
    </source>
</reference>
<evidence type="ECO:0000259" key="1">
    <source>
        <dbReference type="PROSITE" id="PS51186"/>
    </source>
</evidence>
<keyword evidence="2" id="KW-0808">Transferase</keyword>
<dbReference type="EC" id="2.3.1.-" evidence="2"/>
<dbReference type="PROSITE" id="PS51186">
    <property type="entry name" value="GNAT"/>
    <property type="match status" value="1"/>
</dbReference>
<dbReference type="CDD" id="cd04301">
    <property type="entry name" value="NAT_SF"/>
    <property type="match status" value="1"/>
</dbReference>
<evidence type="ECO:0000313" key="3">
    <source>
        <dbReference type="Proteomes" id="UP001199631"/>
    </source>
</evidence>
<organism evidence="2 3">
    <name type="scientific">Oceanobacillus jordanicus</name>
    <dbReference type="NCBI Taxonomy" id="2867266"/>
    <lineage>
        <taxon>Bacteria</taxon>
        <taxon>Bacillati</taxon>
        <taxon>Bacillota</taxon>
        <taxon>Bacilli</taxon>
        <taxon>Bacillales</taxon>
        <taxon>Bacillaceae</taxon>
        <taxon>Oceanobacillus</taxon>
    </lineage>
</organism>
<name>A0AAW5B5P6_9BACI</name>